<gene>
    <name evidence="2" type="ORF">CUREI_05710</name>
</gene>
<organism evidence="2 3">
    <name type="scientific">Corynebacterium ureicelerivorans</name>
    <dbReference type="NCBI Taxonomy" id="401472"/>
    <lineage>
        <taxon>Bacteria</taxon>
        <taxon>Bacillati</taxon>
        <taxon>Actinomycetota</taxon>
        <taxon>Actinomycetes</taxon>
        <taxon>Mycobacteriales</taxon>
        <taxon>Corynebacteriaceae</taxon>
        <taxon>Corynebacterium</taxon>
    </lineage>
</organism>
<reference evidence="2 3" key="1">
    <citation type="submission" date="2014-08" db="EMBL/GenBank/DDBJ databases">
        <title>Complete genome sequence of Corynebacterium ureicelerivorans DSM 45051, a lipophilic and urea-splitting isolate from a blood culture of a septicaemia patient.</title>
        <authorList>
            <person name="Tippelt A."/>
            <person name="Albersmeier A."/>
            <person name="Brinkrolf K."/>
            <person name="Ruckert C."/>
            <person name="Tauch A."/>
        </authorList>
    </citation>
    <scope>NUCLEOTIDE SEQUENCE [LARGE SCALE GENOMIC DNA]</scope>
    <source>
        <strain evidence="2 3">IMMIB RIV-2301</strain>
    </source>
</reference>
<feature type="chain" id="PRO_5001718822" evidence="1">
    <location>
        <begin position="39"/>
        <end position="72"/>
    </location>
</feature>
<keyword evidence="3" id="KW-1185">Reference proteome</keyword>
<evidence type="ECO:0000313" key="2">
    <source>
        <dbReference type="EMBL" id="AIL96854.1"/>
    </source>
</evidence>
<protein>
    <submittedName>
        <fullName evidence="2">Uncharacterized protein</fullName>
    </submittedName>
</protein>
<accession>A0A077HKZ3</accession>
<dbReference type="InterPro" id="IPR006311">
    <property type="entry name" value="TAT_signal"/>
</dbReference>
<dbReference type="STRING" id="401472.CUREI_05710"/>
<dbReference type="KEGG" id="cuv:CUREI_05710"/>
<name>A0A077HKZ3_9CORY</name>
<proteinExistence type="predicted"/>
<dbReference type="HOGENOM" id="CLU_2715577_0_0_11"/>
<dbReference type="AlphaFoldDB" id="A0A077HKZ3"/>
<dbReference type="PROSITE" id="PS51318">
    <property type="entry name" value="TAT"/>
    <property type="match status" value="1"/>
</dbReference>
<dbReference type="EMBL" id="CP009215">
    <property type="protein sequence ID" value="AIL96854.1"/>
    <property type="molecule type" value="Genomic_DNA"/>
</dbReference>
<feature type="signal peptide" evidence="1">
    <location>
        <begin position="1"/>
        <end position="38"/>
    </location>
</feature>
<keyword evidence="1" id="KW-0732">Signal</keyword>
<evidence type="ECO:0000256" key="1">
    <source>
        <dbReference type="SAM" id="SignalP"/>
    </source>
</evidence>
<evidence type="ECO:0000313" key="3">
    <source>
        <dbReference type="Proteomes" id="UP000028939"/>
    </source>
</evidence>
<dbReference type="Proteomes" id="UP000028939">
    <property type="component" value="Chromosome"/>
</dbReference>
<sequence>MGALPFLDRRLYMKTLARTAAGALALVAVVTGAPLASAAEQSANSIAATPYASGVVGDMYECGGVMGRLWCK</sequence>